<name>A0ABQ9HXY5_9NEOP</name>
<gene>
    <name evidence="1" type="ORF">PR048_008741</name>
</gene>
<dbReference type="EMBL" id="JARBHB010000003">
    <property type="protein sequence ID" value="KAJ8889243.1"/>
    <property type="molecule type" value="Genomic_DNA"/>
</dbReference>
<dbReference type="Proteomes" id="UP001159363">
    <property type="component" value="Chromosome 3"/>
</dbReference>
<protein>
    <recommendedName>
        <fullName evidence="3">Secreted protein</fullName>
    </recommendedName>
</protein>
<reference evidence="1 2" key="1">
    <citation type="submission" date="2023-02" db="EMBL/GenBank/DDBJ databases">
        <title>LHISI_Scaffold_Assembly.</title>
        <authorList>
            <person name="Stuart O.P."/>
            <person name="Cleave R."/>
            <person name="Magrath M.J.L."/>
            <person name="Mikheyev A.S."/>
        </authorList>
    </citation>
    <scope>NUCLEOTIDE SEQUENCE [LARGE SCALE GENOMIC DNA]</scope>
    <source>
        <strain evidence="1">Daus_M_001</strain>
        <tissue evidence="1">Leg muscle</tissue>
    </source>
</reference>
<keyword evidence="2" id="KW-1185">Reference proteome</keyword>
<sequence length="111" mass="12277">MIARYLRCSVVAAATSQSQALVYVRTASAVESSEREVVRDPVRPHAAHSFGDQGEVTIGTRQGQQCLRSCKKTSLTPGIPHYAAERMRSGLLKQVPVIMRFSQYSFVLTIH</sequence>
<evidence type="ECO:0000313" key="2">
    <source>
        <dbReference type="Proteomes" id="UP001159363"/>
    </source>
</evidence>
<comment type="caution">
    <text evidence="1">The sequence shown here is derived from an EMBL/GenBank/DDBJ whole genome shotgun (WGS) entry which is preliminary data.</text>
</comment>
<evidence type="ECO:0000313" key="1">
    <source>
        <dbReference type="EMBL" id="KAJ8889243.1"/>
    </source>
</evidence>
<organism evidence="1 2">
    <name type="scientific">Dryococelus australis</name>
    <dbReference type="NCBI Taxonomy" id="614101"/>
    <lineage>
        <taxon>Eukaryota</taxon>
        <taxon>Metazoa</taxon>
        <taxon>Ecdysozoa</taxon>
        <taxon>Arthropoda</taxon>
        <taxon>Hexapoda</taxon>
        <taxon>Insecta</taxon>
        <taxon>Pterygota</taxon>
        <taxon>Neoptera</taxon>
        <taxon>Polyneoptera</taxon>
        <taxon>Phasmatodea</taxon>
        <taxon>Verophasmatodea</taxon>
        <taxon>Anareolatae</taxon>
        <taxon>Phasmatidae</taxon>
        <taxon>Eurycanthinae</taxon>
        <taxon>Dryococelus</taxon>
    </lineage>
</organism>
<evidence type="ECO:0008006" key="3">
    <source>
        <dbReference type="Google" id="ProtNLM"/>
    </source>
</evidence>
<accession>A0ABQ9HXY5</accession>
<proteinExistence type="predicted"/>